<dbReference type="InterPro" id="IPR018108">
    <property type="entry name" value="MCP_transmembrane"/>
</dbReference>
<dbReference type="PROSITE" id="PS50920">
    <property type="entry name" value="SOLCAR"/>
    <property type="match status" value="3"/>
</dbReference>
<evidence type="ECO:0000313" key="15">
    <source>
        <dbReference type="EMBL" id="KAK4876577.1"/>
    </source>
</evidence>
<evidence type="ECO:0000256" key="8">
    <source>
        <dbReference type="ARBA" id="ARBA00023136"/>
    </source>
</evidence>
<evidence type="ECO:0000256" key="5">
    <source>
        <dbReference type="ARBA" id="ARBA00022737"/>
    </source>
</evidence>
<dbReference type="FunFam" id="1.50.40.10:FF:000011">
    <property type="entry name" value="Mitochondrial thiamine pyrophosphate carrier 1"/>
    <property type="match status" value="1"/>
</dbReference>
<comment type="similarity">
    <text evidence="2 14">Belongs to the mitochondrial carrier (TC 2.A.29) family.</text>
</comment>
<evidence type="ECO:0000256" key="10">
    <source>
        <dbReference type="ARBA" id="ARBA00040836"/>
    </source>
</evidence>
<keyword evidence="5" id="KW-0677">Repeat</keyword>
<dbReference type="InterPro" id="IPR002067">
    <property type="entry name" value="MCP"/>
</dbReference>
<dbReference type="SUPFAM" id="SSF103506">
    <property type="entry name" value="Mitochondrial carrier"/>
    <property type="match status" value="1"/>
</dbReference>
<organism evidence="15 16">
    <name type="scientific">Aquatica leii</name>
    <dbReference type="NCBI Taxonomy" id="1421715"/>
    <lineage>
        <taxon>Eukaryota</taxon>
        <taxon>Metazoa</taxon>
        <taxon>Ecdysozoa</taxon>
        <taxon>Arthropoda</taxon>
        <taxon>Hexapoda</taxon>
        <taxon>Insecta</taxon>
        <taxon>Pterygota</taxon>
        <taxon>Neoptera</taxon>
        <taxon>Endopterygota</taxon>
        <taxon>Coleoptera</taxon>
        <taxon>Polyphaga</taxon>
        <taxon>Elateriformia</taxon>
        <taxon>Elateroidea</taxon>
        <taxon>Lampyridae</taxon>
        <taxon>Luciolinae</taxon>
        <taxon>Aquatica</taxon>
    </lineage>
</organism>
<evidence type="ECO:0000256" key="4">
    <source>
        <dbReference type="ARBA" id="ARBA00022692"/>
    </source>
</evidence>
<name>A0AAN7PV05_9COLE</name>
<protein>
    <recommendedName>
        <fullName evidence="10">Mitochondrial thiamine pyrophosphate carrier</fullName>
    </recommendedName>
    <alternativeName>
        <fullName evidence="11">Solute carrier family 25 member 19</fullName>
    </alternativeName>
</protein>
<evidence type="ECO:0000256" key="11">
    <source>
        <dbReference type="ARBA" id="ARBA00041879"/>
    </source>
</evidence>
<reference evidence="16" key="1">
    <citation type="submission" date="2023-01" db="EMBL/GenBank/DDBJ databases">
        <title>Key to firefly adult light organ development and bioluminescence: homeobox transcription factors regulate luciferase expression and transportation to peroxisome.</title>
        <authorList>
            <person name="Fu X."/>
        </authorList>
    </citation>
    <scope>NUCLEOTIDE SEQUENCE [LARGE SCALE GENOMIC DNA]</scope>
</reference>
<dbReference type="AlphaFoldDB" id="A0AAN7PV05"/>
<dbReference type="GO" id="GO:0031966">
    <property type="term" value="C:mitochondrial membrane"/>
    <property type="evidence" value="ECO:0007669"/>
    <property type="project" value="UniProtKB-SubCell"/>
</dbReference>
<dbReference type="Gene3D" id="1.50.40.10">
    <property type="entry name" value="Mitochondrial carrier domain"/>
    <property type="match status" value="1"/>
</dbReference>
<comment type="function">
    <text evidence="9">Mitochondrial transporter mediating uptake of thiamine diphosphate into mitochondria. It is not clear if the antiporter activity is affected by the membrane potential or by the proton electrochemical gradient.</text>
</comment>
<keyword evidence="3 14" id="KW-0813">Transport</keyword>
<keyword evidence="4 13" id="KW-0812">Transmembrane</keyword>
<gene>
    <name evidence="15" type="ORF">RN001_009083</name>
</gene>
<feature type="repeat" description="Solcar" evidence="13">
    <location>
        <begin position="11"/>
        <end position="103"/>
    </location>
</feature>
<accession>A0AAN7PV05</accession>
<dbReference type="Pfam" id="PF00153">
    <property type="entry name" value="Mito_carr"/>
    <property type="match status" value="3"/>
</dbReference>
<evidence type="ECO:0000256" key="3">
    <source>
        <dbReference type="ARBA" id="ARBA00022448"/>
    </source>
</evidence>
<evidence type="ECO:0000256" key="14">
    <source>
        <dbReference type="RuleBase" id="RU000488"/>
    </source>
</evidence>
<evidence type="ECO:0000256" key="6">
    <source>
        <dbReference type="ARBA" id="ARBA00022989"/>
    </source>
</evidence>
<feature type="repeat" description="Solcar" evidence="13">
    <location>
        <begin position="212"/>
        <end position="307"/>
    </location>
</feature>
<evidence type="ECO:0000256" key="9">
    <source>
        <dbReference type="ARBA" id="ARBA00037549"/>
    </source>
</evidence>
<evidence type="ECO:0000256" key="12">
    <source>
        <dbReference type="ARBA" id="ARBA00050799"/>
    </source>
</evidence>
<keyword evidence="7" id="KW-0496">Mitochondrion</keyword>
<dbReference type="EMBL" id="JARPUR010000004">
    <property type="protein sequence ID" value="KAK4876577.1"/>
    <property type="molecule type" value="Genomic_DNA"/>
</dbReference>
<keyword evidence="16" id="KW-1185">Reference proteome</keyword>
<sequence>MVSQSNAKRKLKQYDLMFAGAASGFITRALSQPLDVLKIRFQLQVEPITNLKTSKYQSIFQATSLIYKEEGVRALWKGHVPAQLLSVTYGLVQFWSFETFLNQSKSLNLDLRFKPLVTFTCGALAGCSATFVSFPFDVVRTRLVGQSENKKVFSGVTDAFIHIIKKENVLVLYRGILPTFVQVAPQAGVQFMCYKFFDGLYRSLFKIDQFTYTLPGSLISGSLAGLVAKTVIYPFDLVKKRMQIQGVQKYRQEFGQTFVCKGMLNCFKNILKVEGVLGLFKGLNPSLWKAVITTALHFTSYESIIKIISDFRS</sequence>
<keyword evidence="6" id="KW-1133">Transmembrane helix</keyword>
<evidence type="ECO:0000256" key="7">
    <source>
        <dbReference type="ARBA" id="ARBA00023128"/>
    </source>
</evidence>
<dbReference type="PRINTS" id="PR00926">
    <property type="entry name" value="MITOCARRIER"/>
</dbReference>
<keyword evidence="8 13" id="KW-0472">Membrane</keyword>
<dbReference type="PANTHER" id="PTHR24089">
    <property type="entry name" value="SOLUTE CARRIER FAMILY 25"/>
    <property type="match status" value="1"/>
</dbReference>
<comment type="caution">
    <text evidence="15">The sequence shown here is derived from an EMBL/GenBank/DDBJ whole genome shotgun (WGS) entry which is preliminary data.</text>
</comment>
<evidence type="ECO:0000256" key="1">
    <source>
        <dbReference type="ARBA" id="ARBA00004225"/>
    </source>
</evidence>
<dbReference type="GO" id="GO:0090422">
    <property type="term" value="F:thiamine pyrophosphate transmembrane transporter activity"/>
    <property type="evidence" value="ECO:0007669"/>
    <property type="project" value="UniProtKB-ARBA"/>
</dbReference>
<comment type="subcellular location">
    <subcellularLocation>
        <location evidence="1">Mitochondrion membrane</location>
        <topology evidence="1">Multi-pass membrane protein</topology>
    </subcellularLocation>
</comment>
<evidence type="ECO:0000256" key="2">
    <source>
        <dbReference type="ARBA" id="ARBA00006375"/>
    </source>
</evidence>
<proteinExistence type="inferred from homology"/>
<evidence type="ECO:0000313" key="16">
    <source>
        <dbReference type="Proteomes" id="UP001353858"/>
    </source>
</evidence>
<evidence type="ECO:0000256" key="13">
    <source>
        <dbReference type="PROSITE-ProRule" id="PRU00282"/>
    </source>
</evidence>
<dbReference type="Proteomes" id="UP001353858">
    <property type="component" value="Unassembled WGS sequence"/>
</dbReference>
<comment type="catalytic activity">
    <reaction evidence="12">
        <text>thiamine phosphate(out) + thiamine diphosphate(in) = thiamine phosphate(in) + thiamine diphosphate(out)</text>
        <dbReference type="Rhea" id="RHEA:73383"/>
        <dbReference type="ChEBI" id="CHEBI:37575"/>
        <dbReference type="ChEBI" id="CHEBI:58937"/>
    </reaction>
</comment>
<feature type="repeat" description="Solcar" evidence="13">
    <location>
        <begin position="113"/>
        <end position="200"/>
    </location>
</feature>
<dbReference type="InterPro" id="IPR023395">
    <property type="entry name" value="MCP_dom_sf"/>
</dbReference>